<name>A0A5S5BXE8_9FLAO</name>
<reference evidence="1 2" key="1">
    <citation type="submission" date="2019-07" db="EMBL/GenBank/DDBJ databases">
        <title>Genomic Encyclopedia of Archaeal and Bacterial Type Strains, Phase II (KMG-II): from individual species to whole genera.</title>
        <authorList>
            <person name="Goeker M."/>
        </authorList>
    </citation>
    <scope>NUCLEOTIDE SEQUENCE [LARGE SCALE GENOMIC DNA]</scope>
    <source>
        <strain evidence="1 2">DSM 17527</strain>
    </source>
</reference>
<accession>A0A5S5BXE8</accession>
<proteinExistence type="predicted"/>
<evidence type="ECO:0000313" key="2">
    <source>
        <dbReference type="Proteomes" id="UP000324376"/>
    </source>
</evidence>
<comment type="caution">
    <text evidence="1">The sequence shown here is derived from an EMBL/GenBank/DDBJ whole genome shotgun (WGS) entry which is preliminary data.</text>
</comment>
<organism evidence="1 2">
    <name type="scientific">Aquimarina intermedia</name>
    <dbReference type="NCBI Taxonomy" id="350814"/>
    <lineage>
        <taxon>Bacteria</taxon>
        <taxon>Pseudomonadati</taxon>
        <taxon>Bacteroidota</taxon>
        <taxon>Flavobacteriia</taxon>
        <taxon>Flavobacteriales</taxon>
        <taxon>Flavobacteriaceae</taxon>
        <taxon>Aquimarina</taxon>
    </lineage>
</organism>
<gene>
    <name evidence="1" type="ORF">BD809_11067</name>
</gene>
<protein>
    <submittedName>
        <fullName evidence="1">Uncharacterized protein</fullName>
    </submittedName>
</protein>
<dbReference type="EMBL" id="VNHU01000010">
    <property type="protein sequence ID" value="TYP71008.1"/>
    <property type="molecule type" value="Genomic_DNA"/>
</dbReference>
<sequence length="39" mass="4873">MNKIRLRIRTLKKLKEKQDTLLEKINFLLRKYQNKDTLK</sequence>
<dbReference type="Proteomes" id="UP000324376">
    <property type="component" value="Unassembled WGS sequence"/>
</dbReference>
<dbReference type="AlphaFoldDB" id="A0A5S5BXE8"/>
<keyword evidence="2" id="KW-1185">Reference proteome</keyword>
<evidence type="ECO:0000313" key="1">
    <source>
        <dbReference type="EMBL" id="TYP71008.1"/>
    </source>
</evidence>